<dbReference type="PANTHER" id="PTHR24410">
    <property type="entry name" value="HL07962P-RELATED"/>
    <property type="match status" value="1"/>
</dbReference>
<dbReference type="OrthoDB" id="6359816at2759"/>
<comment type="caution">
    <text evidence="2">The sequence shown here is derived from an EMBL/GenBank/DDBJ whole genome shotgun (WGS) entry which is preliminary data.</text>
</comment>
<evidence type="ECO:0000259" key="1">
    <source>
        <dbReference type="PROSITE" id="PS50097"/>
    </source>
</evidence>
<dbReference type="CDD" id="cd18186">
    <property type="entry name" value="BTB_POZ_ZBTB_KLHL-like"/>
    <property type="match status" value="1"/>
</dbReference>
<dbReference type="Gene3D" id="3.30.710.10">
    <property type="entry name" value="Potassium Channel Kv1.1, Chain A"/>
    <property type="match status" value="1"/>
</dbReference>
<dbReference type="CDD" id="cd14733">
    <property type="entry name" value="BACK"/>
    <property type="match status" value="1"/>
</dbReference>
<dbReference type="SMART" id="SM00225">
    <property type="entry name" value="BTB"/>
    <property type="match status" value="1"/>
</dbReference>
<dbReference type="InterPro" id="IPR011333">
    <property type="entry name" value="SKP1/BTB/POZ_sf"/>
</dbReference>
<keyword evidence="3" id="KW-1185">Reference proteome</keyword>
<dbReference type="PANTHER" id="PTHR24410:SF23">
    <property type="entry name" value="BTB DOMAIN-CONTAINING PROTEIN-RELATED"/>
    <property type="match status" value="1"/>
</dbReference>
<dbReference type="InterPro" id="IPR051481">
    <property type="entry name" value="BTB-POZ/Galectin-3-binding"/>
</dbReference>
<gene>
    <name evidence="2" type="ORF">JKP88DRAFT_267436</name>
</gene>
<dbReference type="SUPFAM" id="SSF54695">
    <property type="entry name" value="POZ domain"/>
    <property type="match status" value="1"/>
</dbReference>
<proteinExistence type="predicted"/>
<dbReference type="Gene3D" id="1.25.40.420">
    <property type="match status" value="1"/>
</dbReference>
<dbReference type="Proteomes" id="UP000664859">
    <property type="component" value="Unassembled WGS sequence"/>
</dbReference>
<accession>A0A836CJI3</accession>
<dbReference type="PROSITE" id="PS50097">
    <property type="entry name" value="BTB"/>
    <property type="match status" value="1"/>
</dbReference>
<name>A0A836CJI3_9STRA</name>
<evidence type="ECO:0000313" key="2">
    <source>
        <dbReference type="EMBL" id="KAG5188905.1"/>
    </source>
</evidence>
<dbReference type="AlphaFoldDB" id="A0A836CJI3"/>
<dbReference type="InterPro" id="IPR011705">
    <property type="entry name" value="BACK"/>
</dbReference>
<dbReference type="SMART" id="SM00875">
    <property type="entry name" value="BACK"/>
    <property type="match status" value="1"/>
</dbReference>
<dbReference type="Pfam" id="PF07707">
    <property type="entry name" value="BACK"/>
    <property type="match status" value="1"/>
</dbReference>
<dbReference type="InterPro" id="IPR000210">
    <property type="entry name" value="BTB/POZ_dom"/>
</dbReference>
<reference evidence="2" key="1">
    <citation type="submission" date="2021-02" db="EMBL/GenBank/DDBJ databases">
        <title>First Annotated Genome of the Yellow-green Alga Tribonema minus.</title>
        <authorList>
            <person name="Mahan K.M."/>
        </authorList>
    </citation>
    <scope>NUCLEOTIDE SEQUENCE</scope>
    <source>
        <strain evidence="2">UTEX B ZZ1240</strain>
    </source>
</reference>
<sequence length="462" mass="47262">MLASDALILKAVGRLLLQPHKAAAAWWWSLLRRYPSLRPLSSLLLLLALCRGGWLTVARLRSLSPITRSPSGNRSRKRGRAGTLHHASEDRLASLGESGMIAAFNTFYDLYKAGACCDATLVVGGSTFHAHKCVLAAASAPLRAMLEAGAEEGGSGGRSSSVVELSDVDAASFEAFLAFAYGRGVAVTRATAEPLLHLAARLGVPGLRAHCCAFLRAAAAERPGVDAAAALALADRYGCAELRGALLRLVLRHFAAACAPGAEGFLNLPPELVTEVIAHDGLCAPESAVFEACAAWAAARAERSGGSGSGAADALLAHVRFPLIGAAALAEAVEGHAMMQTQQGKARGVRGSHGPPRAPALPAALRRLRRACRRRRCRCRRYAHSCSSSCRCCGSGTGVTAAGGACAQRGARARCSAVWYRGGGRRGGAAAGGGAGGAVPPVAGAAARSVSHQGGAGAGNCT</sequence>
<feature type="domain" description="BTB" evidence="1">
    <location>
        <begin position="117"/>
        <end position="189"/>
    </location>
</feature>
<dbReference type="EMBL" id="JAFCMP010000060">
    <property type="protein sequence ID" value="KAG5188905.1"/>
    <property type="molecule type" value="Genomic_DNA"/>
</dbReference>
<protein>
    <recommendedName>
        <fullName evidence="1">BTB domain-containing protein</fullName>
    </recommendedName>
</protein>
<dbReference type="Pfam" id="PF00651">
    <property type="entry name" value="BTB"/>
    <property type="match status" value="1"/>
</dbReference>
<organism evidence="2 3">
    <name type="scientific">Tribonema minus</name>
    <dbReference type="NCBI Taxonomy" id="303371"/>
    <lineage>
        <taxon>Eukaryota</taxon>
        <taxon>Sar</taxon>
        <taxon>Stramenopiles</taxon>
        <taxon>Ochrophyta</taxon>
        <taxon>PX clade</taxon>
        <taxon>Xanthophyceae</taxon>
        <taxon>Tribonematales</taxon>
        <taxon>Tribonemataceae</taxon>
        <taxon>Tribonema</taxon>
    </lineage>
</organism>
<evidence type="ECO:0000313" key="3">
    <source>
        <dbReference type="Proteomes" id="UP000664859"/>
    </source>
</evidence>